<dbReference type="GO" id="GO:0070475">
    <property type="term" value="P:rRNA base methylation"/>
    <property type="evidence" value="ECO:0007669"/>
    <property type="project" value="UniProtKB-UniRule"/>
</dbReference>
<dbReference type="Pfam" id="PF01795">
    <property type="entry name" value="Methyltransf_5"/>
    <property type="match status" value="1"/>
</dbReference>
<dbReference type="InterPro" id="IPR002903">
    <property type="entry name" value="RsmH"/>
</dbReference>
<comment type="catalytic activity">
    <reaction evidence="7">
        <text>cytidine(1402) in 16S rRNA + S-adenosyl-L-methionine = N(4)-methylcytidine(1402) in 16S rRNA + S-adenosyl-L-homocysteine + H(+)</text>
        <dbReference type="Rhea" id="RHEA:42928"/>
        <dbReference type="Rhea" id="RHEA-COMP:10286"/>
        <dbReference type="Rhea" id="RHEA-COMP:10287"/>
        <dbReference type="ChEBI" id="CHEBI:15378"/>
        <dbReference type="ChEBI" id="CHEBI:57856"/>
        <dbReference type="ChEBI" id="CHEBI:59789"/>
        <dbReference type="ChEBI" id="CHEBI:74506"/>
        <dbReference type="ChEBI" id="CHEBI:82748"/>
        <dbReference type="EC" id="2.1.1.199"/>
    </reaction>
</comment>
<sequence>MNEASRAHRPVLLDESVAALAIRPDGVYIDGTFGRGGHSRQILDGLGEAGRLVGIDKDPEAITHAQAVFGGDGRFVIERDSFAMLAEIAEQQGVTGKVDGILLDLGVSSPQLDQAERGFSFLQEGPLDMRMDPEAGFSAAEWLMGAEAKEIADVLKTFGEERHARRIARAIVAARQEQPIRTTRQLSEIVSAANPAWEKGKHPATRCFQGIRIFINRELEDLERFLDQVLDVLAPGGRLAVISFHSLEDRMIKRFMRDQAKGDRFPPGVPVTQAQLNPKLRLLGKAIRAGKAELEENPRSRSAVLRVAERLS</sequence>
<feature type="binding site" evidence="7">
    <location>
        <position position="56"/>
    </location>
    <ligand>
        <name>S-adenosyl-L-methionine</name>
        <dbReference type="ChEBI" id="CHEBI:59789"/>
    </ligand>
</feature>
<evidence type="ECO:0000256" key="2">
    <source>
        <dbReference type="ARBA" id="ARBA00022490"/>
    </source>
</evidence>
<dbReference type="Proteomes" id="UP000254771">
    <property type="component" value="Unassembled WGS sequence"/>
</dbReference>
<evidence type="ECO:0000256" key="5">
    <source>
        <dbReference type="ARBA" id="ARBA00022679"/>
    </source>
</evidence>
<reference evidence="8 9" key="1">
    <citation type="journal article" date="2018" name="ISME J.">
        <title>Endosymbiont genomes yield clues of tubeworm success.</title>
        <authorList>
            <person name="Li Y."/>
            <person name="Liles M.R."/>
            <person name="Halanych K.M."/>
        </authorList>
    </citation>
    <scope>NUCLEOTIDE SEQUENCE [LARGE SCALE GENOMIC DNA]</scope>
    <source>
        <strain evidence="8">A1462</strain>
    </source>
</reference>
<dbReference type="PANTHER" id="PTHR11265:SF0">
    <property type="entry name" value="12S RRNA N4-METHYLCYTIDINE METHYLTRANSFERASE"/>
    <property type="match status" value="1"/>
</dbReference>
<dbReference type="PANTHER" id="PTHR11265">
    <property type="entry name" value="S-ADENOSYL-METHYLTRANSFERASE MRAW"/>
    <property type="match status" value="1"/>
</dbReference>
<feature type="binding site" evidence="7">
    <location>
        <position position="104"/>
    </location>
    <ligand>
        <name>S-adenosyl-L-methionine</name>
        <dbReference type="ChEBI" id="CHEBI:59789"/>
    </ligand>
</feature>
<dbReference type="SUPFAM" id="SSF81799">
    <property type="entry name" value="Putative methyltransferase TM0872, insert domain"/>
    <property type="match status" value="1"/>
</dbReference>
<dbReference type="FunFam" id="1.10.150.170:FF:000001">
    <property type="entry name" value="Ribosomal RNA small subunit methyltransferase H"/>
    <property type="match status" value="1"/>
</dbReference>
<evidence type="ECO:0000256" key="7">
    <source>
        <dbReference type="HAMAP-Rule" id="MF_01007"/>
    </source>
</evidence>
<evidence type="ECO:0000256" key="3">
    <source>
        <dbReference type="ARBA" id="ARBA00022552"/>
    </source>
</evidence>
<feature type="binding site" evidence="7">
    <location>
        <begin position="36"/>
        <end position="38"/>
    </location>
    <ligand>
        <name>S-adenosyl-L-methionine</name>
        <dbReference type="ChEBI" id="CHEBI:59789"/>
    </ligand>
</feature>
<dbReference type="PIRSF" id="PIRSF004486">
    <property type="entry name" value="MraW"/>
    <property type="match status" value="1"/>
</dbReference>
<name>A0A370DS67_9GAMM</name>
<dbReference type="InterPro" id="IPR023397">
    <property type="entry name" value="SAM-dep_MeTrfase_MraW_recog"/>
</dbReference>
<evidence type="ECO:0000256" key="4">
    <source>
        <dbReference type="ARBA" id="ARBA00022603"/>
    </source>
</evidence>
<dbReference type="AlphaFoldDB" id="A0A370DS67"/>
<keyword evidence="2 7" id="KW-0963">Cytoplasm</keyword>
<organism evidence="8 9">
    <name type="scientific">endosymbiont of Escarpia spicata</name>
    <dbReference type="NCBI Taxonomy" id="2200908"/>
    <lineage>
        <taxon>Bacteria</taxon>
        <taxon>Pseudomonadati</taxon>
        <taxon>Pseudomonadota</taxon>
        <taxon>Gammaproteobacteria</taxon>
        <taxon>sulfur-oxidizing symbionts</taxon>
    </lineage>
</organism>
<keyword evidence="9" id="KW-1185">Reference proteome</keyword>
<feature type="binding site" evidence="7">
    <location>
        <position position="82"/>
    </location>
    <ligand>
        <name>S-adenosyl-L-methionine</name>
        <dbReference type="ChEBI" id="CHEBI:59789"/>
    </ligand>
</feature>
<comment type="similarity">
    <text evidence="1 7">Belongs to the methyltransferase superfamily. RsmH family.</text>
</comment>
<protein>
    <recommendedName>
        <fullName evidence="7">Ribosomal RNA small subunit methyltransferase H</fullName>
        <ecNumber evidence="7">2.1.1.199</ecNumber>
    </recommendedName>
    <alternativeName>
        <fullName evidence="7">16S rRNA m(4)C1402 methyltransferase</fullName>
    </alternativeName>
    <alternativeName>
        <fullName evidence="7">rRNA (cytosine-N(4)-)-methyltransferase RsmH</fullName>
    </alternativeName>
</protein>
<comment type="caution">
    <text evidence="8">The sequence shown here is derived from an EMBL/GenBank/DDBJ whole genome shotgun (WGS) entry which is preliminary data.</text>
</comment>
<dbReference type="GO" id="GO:0005737">
    <property type="term" value="C:cytoplasm"/>
    <property type="evidence" value="ECO:0007669"/>
    <property type="project" value="UniProtKB-SubCell"/>
</dbReference>
<comment type="subcellular location">
    <subcellularLocation>
        <location evidence="7">Cytoplasm</location>
    </subcellularLocation>
</comment>
<keyword evidence="3 7" id="KW-0698">rRNA processing</keyword>
<dbReference type="GO" id="GO:0071424">
    <property type="term" value="F:rRNA (cytosine-N4-)-methyltransferase activity"/>
    <property type="evidence" value="ECO:0007669"/>
    <property type="project" value="UniProtKB-UniRule"/>
</dbReference>
<dbReference type="EC" id="2.1.1.199" evidence="7"/>
<proteinExistence type="inferred from homology"/>
<feature type="binding site" evidence="7">
    <location>
        <position position="111"/>
    </location>
    <ligand>
        <name>S-adenosyl-L-methionine</name>
        <dbReference type="ChEBI" id="CHEBI:59789"/>
    </ligand>
</feature>
<evidence type="ECO:0000313" key="8">
    <source>
        <dbReference type="EMBL" id="RDH87916.1"/>
    </source>
</evidence>
<gene>
    <name evidence="7" type="primary">rsmH</name>
    <name evidence="8" type="ORF">DIZ78_05110</name>
</gene>
<dbReference type="Gene3D" id="3.40.50.150">
    <property type="entry name" value="Vaccinia Virus protein VP39"/>
    <property type="match status" value="1"/>
</dbReference>
<evidence type="ECO:0000256" key="1">
    <source>
        <dbReference type="ARBA" id="ARBA00010396"/>
    </source>
</evidence>
<dbReference type="EMBL" id="QFXE01000005">
    <property type="protein sequence ID" value="RDH87916.1"/>
    <property type="molecule type" value="Genomic_DNA"/>
</dbReference>
<dbReference type="HAMAP" id="MF_01007">
    <property type="entry name" value="16SrRNA_methyltr_H"/>
    <property type="match status" value="1"/>
</dbReference>
<keyword evidence="5 7" id="KW-0808">Transferase</keyword>
<dbReference type="SUPFAM" id="SSF53335">
    <property type="entry name" value="S-adenosyl-L-methionine-dependent methyltransferases"/>
    <property type="match status" value="1"/>
</dbReference>
<dbReference type="InterPro" id="IPR029063">
    <property type="entry name" value="SAM-dependent_MTases_sf"/>
</dbReference>
<evidence type="ECO:0000256" key="6">
    <source>
        <dbReference type="ARBA" id="ARBA00022691"/>
    </source>
</evidence>
<accession>A0A370DS67</accession>
<comment type="function">
    <text evidence="7">Specifically methylates the N4 position of cytidine in position 1402 (C1402) of 16S rRNA.</text>
</comment>
<dbReference type="Gene3D" id="1.10.150.170">
    <property type="entry name" value="Putative methyltransferase TM0872, insert domain"/>
    <property type="match status" value="1"/>
</dbReference>
<keyword evidence="6 7" id="KW-0949">S-adenosyl-L-methionine</keyword>
<dbReference type="NCBIfam" id="TIGR00006">
    <property type="entry name" value="16S rRNA (cytosine(1402)-N(4))-methyltransferase RsmH"/>
    <property type="match status" value="1"/>
</dbReference>
<keyword evidence="4 7" id="KW-0489">Methyltransferase</keyword>
<evidence type="ECO:0000313" key="9">
    <source>
        <dbReference type="Proteomes" id="UP000254771"/>
    </source>
</evidence>